<name>V5BVI0_TRYCR</name>
<evidence type="ECO:0000313" key="3">
    <source>
        <dbReference type="Proteomes" id="UP000017861"/>
    </source>
</evidence>
<evidence type="ECO:0000256" key="1">
    <source>
        <dbReference type="SAM" id="Phobius"/>
    </source>
</evidence>
<gene>
    <name evidence="2" type="ORF">TCDM_02669</name>
</gene>
<dbReference type="EMBL" id="AYLP01000019">
    <property type="protein sequence ID" value="ESS68523.1"/>
    <property type="molecule type" value="Genomic_DNA"/>
</dbReference>
<feature type="transmembrane region" description="Helical" evidence="1">
    <location>
        <begin position="27"/>
        <end position="47"/>
    </location>
</feature>
<keyword evidence="1" id="KW-0472">Membrane</keyword>
<proteinExistence type="predicted"/>
<reference evidence="2 3" key="1">
    <citation type="journal article" date="2014" name="Genome Announc.">
        <title>Trypanosoma cruzi Clone Dm28c Draft Genome Sequence.</title>
        <authorList>
            <person name="Grisard E.C."/>
            <person name="Teixeira S.M."/>
            <person name="de Almeida L.G."/>
            <person name="Stoco P.H."/>
            <person name="Gerber A.L."/>
            <person name="Talavera-Lopez C."/>
            <person name="Lima O.C."/>
            <person name="Andersson B."/>
            <person name="de Vasconcelos A.T."/>
        </authorList>
    </citation>
    <scope>NUCLEOTIDE SEQUENCE [LARGE SCALE GENOMIC DNA]</scope>
    <source>
        <strain evidence="2 3">Dm28c</strain>
    </source>
</reference>
<evidence type="ECO:0000313" key="2">
    <source>
        <dbReference type="EMBL" id="ESS68523.1"/>
    </source>
</evidence>
<sequence>MRAAAHPVQLGICGFLRPVNECEENSHVLICFFFFLSFSPFFFILFYHSLCVDVTVEGFFFFCAFFFLGFFICYFICCGSLFLCFITSVYQWRGRGGGRRRRGSGGLWAVAVAKREER</sequence>
<dbReference type="Proteomes" id="UP000017861">
    <property type="component" value="Unassembled WGS sequence"/>
</dbReference>
<keyword evidence="1" id="KW-1133">Transmembrane helix</keyword>
<feature type="transmembrane region" description="Helical" evidence="1">
    <location>
        <begin position="59"/>
        <end position="92"/>
    </location>
</feature>
<accession>V5BVI0</accession>
<organism evidence="2 3">
    <name type="scientific">Trypanosoma cruzi Dm28c</name>
    <dbReference type="NCBI Taxonomy" id="1416333"/>
    <lineage>
        <taxon>Eukaryota</taxon>
        <taxon>Discoba</taxon>
        <taxon>Euglenozoa</taxon>
        <taxon>Kinetoplastea</taxon>
        <taxon>Metakinetoplastina</taxon>
        <taxon>Trypanosomatida</taxon>
        <taxon>Trypanosomatidae</taxon>
        <taxon>Trypanosoma</taxon>
        <taxon>Schizotrypanum</taxon>
    </lineage>
</organism>
<comment type="caution">
    <text evidence="2">The sequence shown here is derived from an EMBL/GenBank/DDBJ whole genome shotgun (WGS) entry which is preliminary data.</text>
</comment>
<protein>
    <submittedName>
        <fullName evidence="2">Uncharacterized protein</fullName>
    </submittedName>
</protein>
<keyword evidence="1" id="KW-0812">Transmembrane</keyword>
<dbReference type="AlphaFoldDB" id="V5BVI0"/>
<dbReference type="VEuPathDB" id="TriTrypDB:TCDM_02669"/>